<feature type="transmembrane region" description="Helical" evidence="13">
    <location>
        <begin position="161"/>
        <end position="180"/>
    </location>
</feature>
<dbReference type="PROSITE" id="PS50850">
    <property type="entry name" value="MFS"/>
    <property type="match status" value="1"/>
</dbReference>
<evidence type="ECO:0000256" key="8">
    <source>
        <dbReference type="ARBA" id="ARBA00023136"/>
    </source>
</evidence>
<feature type="domain" description="Major facilitator superfamily (MFS) profile" evidence="14">
    <location>
        <begin position="18"/>
        <end position="467"/>
    </location>
</feature>
<keyword evidence="6 13" id="KW-1133">Transmembrane helix</keyword>
<dbReference type="FunFam" id="3.40.605.10:FF:000007">
    <property type="entry name" value="NAD/NADP-dependent betaine aldehyde dehydrogenase"/>
    <property type="match status" value="1"/>
</dbReference>
<dbReference type="Proteomes" id="UP000053599">
    <property type="component" value="Unassembled WGS sequence"/>
</dbReference>
<proteinExistence type="inferred from homology"/>
<evidence type="ECO:0000256" key="4">
    <source>
        <dbReference type="ARBA" id="ARBA00022448"/>
    </source>
</evidence>
<dbReference type="InterPro" id="IPR016161">
    <property type="entry name" value="Ald_DH/histidinol_DH"/>
</dbReference>
<comment type="subcellular location">
    <subcellularLocation>
        <location evidence="1">Membrane</location>
        <topology evidence="1">Multi-pass membrane protein</topology>
    </subcellularLocation>
</comment>
<dbReference type="InterPro" id="IPR020846">
    <property type="entry name" value="MFS_dom"/>
</dbReference>
<feature type="transmembrane region" description="Helical" evidence="13">
    <location>
        <begin position="349"/>
        <end position="371"/>
    </location>
</feature>
<dbReference type="GO" id="GO:0016020">
    <property type="term" value="C:membrane"/>
    <property type="evidence" value="ECO:0007669"/>
    <property type="project" value="UniProtKB-SubCell"/>
</dbReference>
<evidence type="ECO:0000256" key="13">
    <source>
        <dbReference type="SAM" id="Phobius"/>
    </source>
</evidence>
<dbReference type="AlphaFoldDB" id="A0A0D1YVS7"/>
<dbReference type="NCBIfam" id="TIGR00879">
    <property type="entry name" value="SP"/>
    <property type="match status" value="1"/>
</dbReference>
<evidence type="ECO:0000256" key="10">
    <source>
        <dbReference type="ARBA" id="ARBA00049194"/>
    </source>
</evidence>
<evidence type="ECO:0000256" key="5">
    <source>
        <dbReference type="ARBA" id="ARBA00022692"/>
    </source>
</evidence>
<organism evidence="15 16">
    <name type="scientific">Exophiala sideris</name>
    <dbReference type="NCBI Taxonomy" id="1016849"/>
    <lineage>
        <taxon>Eukaryota</taxon>
        <taxon>Fungi</taxon>
        <taxon>Dikarya</taxon>
        <taxon>Ascomycota</taxon>
        <taxon>Pezizomycotina</taxon>
        <taxon>Eurotiomycetes</taxon>
        <taxon>Chaetothyriomycetidae</taxon>
        <taxon>Chaetothyriales</taxon>
        <taxon>Herpotrichiellaceae</taxon>
        <taxon>Exophiala</taxon>
    </lineage>
</organism>
<feature type="transmembrane region" description="Helical" evidence="13">
    <location>
        <begin position="317"/>
        <end position="337"/>
    </location>
</feature>
<dbReference type="Pfam" id="PF00083">
    <property type="entry name" value="Sugar_tr"/>
    <property type="match status" value="1"/>
</dbReference>
<evidence type="ECO:0000256" key="1">
    <source>
        <dbReference type="ARBA" id="ARBA00004141"/>
    </source>
</evidence>
<comment type="similarity">
    <text evidence="3">Belongs to the major facilitator superfamily. Sugar transporter (TC 2.A.1.1) family.</text>
</comment>
<feature type="transmembrane region" description="Helical" evidence="13">
    <location>
        <begin position="72"/>
        <end position="93"/>
    </location>
</feature>
<dbReference type="SUPFAM" id="SSF53720">
    <property type="entry name" value="ALDH-like"/>
    <property type="match status" value="1"/>
</dbReference>
<dbReference type="EC" id="1.2.1.3" evidence="9"/>
<dbReference type="PROSITE" id="PS00687">
    <property type="entry name" value="ALDEHYDE_DEHYDR_GLU"/>
    <property type="match status" value="1"/>
</dbReference>
<dbReference type="InterPro" id="IPR015590">
    <property type="entry name" value="Aldehyde_DH_dom"/>
</dbReference>
<feature type="transmembrane region" description="Helical" evidence="13">
    <location>
        <begin position="442"/>
        <end position="463"/>
    </location>
</feature>
<evidence type="ECO:0000256" key="3">
    <source>
        <dbReference type="ARBA" id="ARBA00010992"/>
    </source>
</evidence>
<keyword evidence="8 13" id="KW-0472">Membrane</keyword>
<dbReference type="SUPFAM" id="SSF103473">
    <property type="entry name" value="MFS general substrate transporter"/>
    <property type="match status" value="1"/>
</dbReference>
<name>A0A0D1YVS7_9EURO</name>
<dbReference type="InterPro" id="IPR016162">
    <property type="entry name" value="Ald_DH_N"/>
</dbReference>
<evidence type="ECO:0000256" key="12">
    <source>
        <dbReference type="RuleBase" id="RU003345"/>
    </source>
</evidence>
<evidence type="ECO:0000313" key="15">
    <source>
        <dbReference type="EMBL" id="KIV78943.1"/>
    </source>
</evidence>
<accession>A0A0D1YVS7</accession>
<dbReference type="OrthoDB" id="6133115at2759"/>
<dbReference type="GO" id="GO:0022857">
    <property type="term" value="F:transmembrane transporter activity"/>
    <property type="evidence" value="ECO:0007669"/>
    <property type="project" value="InterPro"/>
</dbReference>
<dbReference type="Gene3D" id="1.20.1250.20">
    <property type="entry name" value="MFS general substrate transporter like domains"/>
    <property type="match status" value="1"/>
</dbReference>
<dbReference type="FunFam" id="3.40.309.10:FF:000012">
    <property type="entry name" value="Betaine aldehyde dehydrogenase"/>
    <property type="match status" value="1"/>
</dbReference>
<dbReference type="FunFam" id="1.20.1250.20:FF:000061">
    <property type="entry name" value="MFS sugar transporter"/>
    <property type="match status" value="1"/>
</dbReference>
<evidence type="ECO:0000313" key="16">
    <source>
        <dbReference type="Proteomes" id="UP000053599"/>
    </source>
</evidence>
<comment type="similarity">
    <text evidence="2 12">Belongs to the aldehyde dehydrogenase family.</text>
</comment>
<evidence type="ECO:0000259" key="14">
    <source>
        <dbReference type="PROSITE" id="PS50850"/>
    </source>
</evidence>
<dbReference type="GO" id="GO:0004029">
    <property type="term" value="F:aldehyde dehydrogenase (NAD+) activity"/>
    <property type="evidence" value="ECO:0007669"/>
    <property type="project" value="UniProtKB-EC"/>
</dbReference>
<dbReference type="InterPro" id="IPR036259">
    <property type="entry name" value="MFS_trans_sf"/>
</dbReference>
<keyword evidence="4" id="KW-0813">Transport</keyword>
<feature type="transmembrane region" description="Helical" evidence="13">
    <location>
        <begin position="105"/>
        <end position="123"/>
    </location>
</feature>
<keyword evidence="5 13" id="KW-0812">Transmembrane</keyword>
<reference evidence="15 16" key="1">
    <citation type="submission" date="2015-01" db="EMBL/GenBank/DDBJ databases">
        <title>The Genome Sequence of Exophiala sideris CBS121828.</title>
        <authorList>
            <consortium name="The Broad Institute Genomics Platform"/>
            <person name="Cuomo C."/>
            <person name="de Hoog S."/>
            <person name="Gorbushina A."/>
            <person name="Stielow B."/>
            <person name="Teixiera M."/>
            <person name="Abouelleil A."/>
            <person name="Chapman S.B."/>
            <person name="Priest M."/>
            <person name="Young S.K."/>
            <person name="Wortman J."/>
            <person name="Nusbaum C."/>
            <person name="Birren B."/>
        </authorList>
    </citation>
    <scope>NUCLEOTIDE SEQUENCE [LARGE SCALE GENOMIC DNA]</scope>
    <source>
        <strain evidence="15 16">CBS 121828</strain>
    </source>
</reference>
<dbReference type="PRINTS" id="PR00171">
    <property type="entry name" value="SUGRTRNSPORT"/>
</dbReference>
<keyword evidence="7 12" id="KW-0560">Oxidoreductase</keyword>
<dbReference type="InterPro" id="IPR005828">
    <property type="entry name" value="MFS_sugar_transport-like"/>
</dbReference>
<dbReference type="Pfam" id="PF00171">
    <property type="entry name" value="Aldedh"/>
    <property type="match status" value="1"/>
</dbReference>
<dbReference type="InterPro" id="IPR029510">
    <property type="entry name" value="Ald_DH_CS_GLU"/>
</dbReference>
<feature type="transmembrane region" description="Helical" evidence="13">
    <location>
        <begin position="12"/>
        <end position="31"/>
    </location>
</feature>
<dbReference type="InterPro" id="IPR016163">
    <property type="entry name" value="Ald_DH_C"/>
</dbReference>
<dbReference type="InterPro" id="IPR003663">
    <property type="entry name" value="Sugar/inositol_transpt"/>
</dbReference>
<sequence>MASSKFLGLRGTRLNLVVIIVAGIEFLLFGYDQGVMGGLLTLPSFTRVFPSICTTSDCTKGMSPRQKSHQSTIQGVAISSYNLGCFVGALITFRMGDKLGRRWSIFTGCTLVAIGAVLQFSSYGLPQFIVGRVICGMGTGINTSTVPVWQAECTKPHERGPVMAFETSMVIAGVMVSYWIDFGFSYIEPSSAAWRVPIAFQVIFAFIVMGMILKMPESPRWLMLQDRSEEATEVVCALYDLPQDDLIVSEQLFSIRGMLQKSNSTSFKDVLRSGPLKNRTRTLLGISIQIIGQFTGINIITYYAATIYQNEIGLSPFVSRILAAGNGTQYFFASILSVPLVKYVNRRPLVMLCLTGMGLSMIVLAVLNSIGGKGPGIGAAAFLFVFNTFFGIGFAQVSWIFPAEVTPLSIRGQANALSTSANWISNFMVVMIVPVAFNNIGWRTYIIFAVTSLASLLIVYFLYPETRGRSLEEIDLIFSSSSSLLQAVKLSKTSERHFDNKGRMIKSLAQDVEMAGSAGAVKIDNTTTEHKETINPANGENLADVPTATQEDVDKAVAAATKAQPGWAATPAYIRARVLRKFADLIHDNSAQLQELDAVCMGKPVSQVAEDVEEGRNIMNFFSGLVEIAGGQTSMNSPDHLNLMIRQPFGVVAAIVPWNFPTMLACHEIGPSCGAGNALILKTSEKSPLSGVLLGQLSVQAGFPPGVVNIISGAGDTGALLSSHMKIRKISFTGSTRAGRAIMQAAAKSNLKDVALELGGKSPLIVFQDANLSKAAEWSIRSITTNSGQICTASSRAFVHKSVAREFESLLAAGMKKIVQGNPLDSSIDMGPQADETQASNVSRYLDIGAKDGEVLVGGKKAAALGENYIQPTVFTKVPVASAINTEEVFGPVLVLHEFESEDEVVQEANNTEYGLYASVFTRDVNKALRVARALEAGSVAVNTASPYGAYELPFGGFKASGIGRQKGSEALLSWTQQKTVYINHDD</sequence>
<dbReference type="EMBL" id="KN846953">
    <property type="protein sequence ID" value="KIV78943.1"/>
    <property type="molecule type" value="Genomic_DNA"/>
</dbReference>
<dbReference type="Gene3D" id="3.40.309.10">
    <property type="entry name" value="Aldehyde Dehydrogenase, Chain A, domain 2"/>
    <property type="match status" value="1"/>
</dbReference>
<evidence type="ECO:0000256" key="9">
    <source>
        <dbReference type="ARBA" id="ARBA00024226"/>
    </source>
</evidence>
<feature type="transmembrane region" description="Helical" evidence="13">
    <location>
        <begin position="192"/>
        <end position="213"/>
    </location>
</feature>
<feature type="transmembrane region" description="Helical" evidence="13">
    <location>
        <begin position="377"/>
        <end position="402"/>
    </location>
</feature>
<feature type="transmembrane region" description="Helical" evidence="13">
    <location>
        <begin position="414"/>
        <end position="436"/>
    </location>
</feature>
<evidence type="ECO:0000256" key="11">
    <source>
        <dbReference type="PROSITE-ProRule" id="PRU10007"/>
    </source>
</evidence>
<evidence type="ECO:0000256" key="7">
    <source>
        <dbReference type="ARBA" id="ARBA00023002"/>
    </source>
</evidence>
<dbReference type="PANTHER" id="PTHR11699">
    <property type="entry name" value="ALDEHYDE DEHYDROGENASE-RELATED"/>
    <property type="match status" value="1"/>
</dbReference>
<feature type="transmembrane region" description="Helical" evidence="13">
    <location>
        <begin position="282"/>
        <end position="305"/>
    </location>
</feature>
<feature type="active site" evidence="11">
    <location>
        <position position="757"/>
    </location>
</feature>
<dbReference type="Gene3D" id="3.40.605.10">
    <property type="entry name" value="Aldehyde Dehydrogenase, Chain A, domain 1"/>
    <property type="match status" value="1"/>
</dbReference>
<protein>
    <recommendedName>
        <fullName evidence="9">aldehyde dehydrogenase (NAD(+))</fullName>
        <ecNumber evidence="9">1.2.1.3</ecNumber>
    </recommendedName>
</protein>
<gene>
    <name evidence="15" type="ORF">PV11_06541</name>
</gene>
<evidence type="ECO:0000256" key="2">
    <source>
        <dbReference type="ARBA" id="ARBA00009986"/>
    </source>
</evidence>
<evidence type="ECO:0000256" key="6">
    <source>
        <dbReference type="ARBA" id="ARBA00022989"/>
    </source>
</evidence>
<dbReference type="HOGENOM" id="CLU_302276_0_0_1"/>
<comment type="catalytic activity">
    <reaction evidence="10">
        <text>an aldehyde + NAD(+) + H2O = a carboxylate + NADH + 2 H(+)</text>
        <dbReference type="Rhea" id="RHEA:16185"/>
        <dbReference type="ChEBI" id="CHEBI:15377"/>
        <dbReference type="ChEBI" id="CHEBI:15378"/>
        <dbReference type="ChEBI" id="CHEBI:17478"/>
        <dbReference type="ChEBI" id="CHEBI:29067"/>
        <dbReference type="ChEBI" id="CHEBI:57540"/>
        <dbReference type="ChEBI" id="CHEBI:57945"/>
        <dbReference type="EC" id="1.2.1.3"/>
    </reaction>
</comment>